<reference evidence="1" key="2">
    <citation type="submission" date="2020-05" db="UniProtKB">
        <authorList>
            <consortium name="EnsemblMetazoa"/>
        </authorList>
    </citation>
    <scope>IDENTIFICATION</scope>
    <source>
        <strain evidence="1">IAEA</strain>
    </source>
</reference>
<evidence type="ECO:0000313" key="1">
    <source>
        <dbReference type="EnsemblMetazoa" id="GPPI004244-PA"/>
    </source>
</evidence>
<reference evidence="2" key="1">
    <citation type="submission" date="2015-01" db="EMBL/GenBank/DDBJ databases">
        <authorList>
            <person name="Aksoy S."/>
            <person name="Warren W."/>
            <person name="Wilson R.K."/>
        </authorList>
    </citation>
    <scope>NUCLEOTIDE SEQUENCE [LARGE SCALE GENOMIC DNA]</scope>
    <source>
        <strain evidence="2">IAEA</strain>
    </source>
</reference>
<protein>
    <submittedName>
        <fullName evidence="1">Uncharacterized protein</fullName>
    </submittedName>
</protein>
<dbReference type="AlphaFoldDB" id="A0A1B0APV2"/>
<organism evidence="1 2">
    <name type="scientific">Glossina palpalis gambiensis</name>
    <dbReference type="NCBI Taxonomy" id="67801"/>
    <lineage>
        <taxon>Eukaryota</taxon>
        <taxon>Metazoa</taxon>
        <taxon>Ecdysozoa</taxon>
        <taxon>Arthropoda</taxon>
        <taxon>Hexapoda</taxon>
        <taxon>Insecta</taxon>
        <taxon>Pterygota</taxon>
        <taxon>Neoptera</taxon>
        <taxon>Endopterygota</taxon>
        <taxon>Diptera</taxon>
        <taxon>Brachycera</taxon>
        <taxon>Muscomorpha</taxon>
        <taxon>Hippoboscoidea</taxon>
        <taxon>Glossinidae</taxon>
        <taxon>Glossina</taxon>
    </lineage>
</organism>
<proteinExistence type="predicted"/>
<sequence>MTRLVETVAEEQYANHHHHLKRKRRQYSKRINVTGFSLFHQPTPGPAPNDFYAAALSGGRKEPRKEKTFVYGRFEKVEVKSSHSVHSDILGDRSNQ</sequence>
<keyword evidence="2" id="KW-1185">Reference proteome</keyword>
<dbReference type="Proteomes" id="UP000092460">
    <property type="component" value="Unassembled WGS sequence"/>
</dbReference>
<accession>A0A1B0APV2</accession>
<name>A0A1B0APV2_9MUSC</name>
<evidence type="ECO:0000313" key="2">
    <source>
        <dbReference type="Proteomes" id="UP000092460"/>
    </source>
</evidence>
<dbReference type="EnsemblMetazoa" id="GPPI004244-RA">
    <property type="protein sequence ID" value="GPPI004244-PA"/>
    <property type="gene ID" value="GPPI004244"/>
</dbReference>
<dbReference type="VEuPathDB" id="VectorBase:GPPI004244"/>
<dbReference type="EMBL" id="JXJN01001586">
    <property type="status" value="NOT_ANNOTATED_CDS"/>
    <property type="molecule type" value="Genomic_DNA"/>
</dbReference>